<keyword evidence="2" id="KW-1185">Reference proteome</keyword>
<dbReference type="Proteomes" id="UP001596174">
    <property type="component" value="Unassembled WGS sequence"/>
</dbReference>
<dbReference type="Pfam" id="PF07388">
    <property type="entry name" value="A-2_8-polyST"/>
    <property type="match status" value="1"/>
</dbReference>
<organism evidence="1 2">
    <name type="scientific">Streptacidiphilus monticola</name>
    <dbReference type="NCBI Taxonomy" id="2161674"/>
    <lineage>
        <taxon>Bacteria</taxon>
        <taxon>Bacillati</taxon>
        <taxon>Actinomycetota</taxon>
        <taxon>Actinomycetes</taxon>
        <taxon>Kitasatosporales</taxon>
        <taxon>Streptomycetaceae</taxon>
        <taxon>Streptacidiphilus</taxon>
    </lineage>
</organism>
<evidence type="ECO:0000313" key="2">
    <source>
        <dbReference type="Proteomes" id="UP001596174"/>
    </source>
</evidence>
<name>A0ABW1FYY4_9ACTN</name>
<evidence type="ECO:0000313" key="1">
    <source>
        <dbReference type="EMBL" id="MFC5906851.1"/>
    </source>
</evidence>
<dbReference type="InterPro" id="IPR010866">
    <property type="entry name" value="A-2_8-polyST"/>
</dbReference>
<protein>
    <submittedName>
        <fullName evidence="1">Polysialyltransferase family glycosyltransferase</fullName>
    </submittedName>
</protein>
<sequence>MTRPVQIFAASTLYGAATVCAAIDAGRFGPAARRILLVCNNAVVPETTPAFDESPSFAALRSRFDEVRSWNAEIYPQHPSDWGPRLADVQLWERQLRRGWELGDAPVELVLESIQVNPARALASIFSEALLHVYADGVMSYGPTRNKLPDLLHGRLERLLYVDLVPGLTPLLLTEYGVAQEAVPGPELRAVLTELAACGPDLGEVEPGGALLLGQYLSALGLIEEDEEEALHGDMLRAAVAAGHRQVVFKPHPSAPLPLTRSLLAAAEQEGVRLRVLDEPLLAETAFEVFKPELVVGCFSTGLFTARALYGLPVARVGTELVLRRLQPYENSNRVPVTLAHLLLGEGEAPLDAGELVRTVGYCMQPELYAPLRGEAVEWLTRHLGPDTARYFTKRRLSGLGLPGGQPVSKENAVRLLKQSAAVRRAARGARTVRKVVAGK</sequence>
<comment type="caution">
    <text evidence="1">The sequence shown here is derived from an EMBL/GenBank/DDBJ whole genome shotgun (WGS) entry which is preliminary data.</text>
</comment>
<dbReference type="RefSeq" id="WP_380580668.1">
    <property type="nucleotide sequence ID" value="NZ_JBHSQJ010000019.1"/>
</dbReference>
<proteinExistence type="predicted"/>
<dbReference type="EMBL" id="JBHSQJ010000019">
    <property type="protein sequence ID" value="MFC5906851.1"/>
    <property type="molecule type" value="Genomic_DNA"/>
</dbReference>
<gene>
    <name evidence="1" type="ORF">ACFP3V_06450</name>
</gene>
<accession>A0ABW1FYY4</accession>
<reference evidence="2" key="1">
    <citation type="journal article" date="2019" name="Int. J. Syst. Evol. Microbiol.">
        <title>The Global Catalogue of Microorganisms (GCM) 10K type strain sequencing project: providing services to taxonomists for standard genome sequencing and annotation.</title>
        <authorList>
            <consortium name="The Broad Institute Genomics Platform"/>
            <consortium name="The Broad Institute Genome Sequencing Center for Infectious Disease"/>
            <person name="Wu L."/>
            <person name="Ma J."/>
        </authorList>
    </citation>
    <scope>NUCLEOTIDE SEQUENCE [LARGE SCALE GENOMIC DNA]</scope>
    <source>
        <strain evidence="2">JCM 4816</strain>
    </source>
</reference>